<organism evidence="6 7">
    <name type="scientific">Parasedimentitalea denitrificans</name>
    <dbReference type="NCBI Taxonomy" id="2211118"/>
    <lineage>
        <taxon>Bacteria</taxon>
        <taxon>Pseudomonadati</taxon>
        <taxon>Pseudomonadota</taxon>
        <taxon>Alphaproteobacteria</taxon>
        <taxon>Rhodobacterales</taxon>
        <taxon>Paracoccaceae</taxon>
        <taxon>Parasedimentitalea</taxon>
    </lineage>
</organism>
<dbReference type="InterPro" id="IPR000887">
    <property type="entry name" value="Aldlse_KDPG_KHG"/>
</dbReference>
<reference evidence="6 7" key="1">
    <citation type="submission" date="2018-05" db="EMBL/GenBank/DDBJ databases">
        <authorList>
            <person name="Zhang Y.-J."/>
        </authorList>
    </citation>
    <scope>NUCLEOTIDE SEQUENCE [LARGE SCALE GENOMIC DNA]</scope>
    <source>
        <strain evidence="6 7">CY04</strain>
    </source>
</reference>
<name>A0ABX0W2F9_9RHOB</name>
<dbReference type="Proteomes" id="UP001429564">
    <property type="component" value="Unassembled WGS sequence"/>
</dbReference>
<proteinExistence type="inferred from homology"/>
<evidence type="ECO:0000313" key="7">
    <source>
        <dbReference type="Proteomes" id="UP001429564"/>
    </source>
</evidence>
<evidence type="ECO:0000256" key="3">
    <source>
        <dbReference type="ARBA" id="ARBA00011233"/>
    </source>
</evidence>
<dbReference type="GO" id="GO:0008674">
    <property type="term" value="F:2-dehydro-3-deoxy-6-phosphogalactonate aldolase activity"/>
    <property type="evidence" value="ECO:0007669"/>
    <property type="project" value="UniProtKB-EC"/>
</dbReference>
<sequence>MTREIIAILRGVQSHEICDIADVLIAAGITKIEVPLNSPDPFATIAQLVSHAGDRAVVGAGTVLDADAVAHLAEIGAQMVVSPDACTEVITATKAAGMLSYPGVMTPTECFAALRAGADGIKLFPAFKLGLDGLAAIKAVLPAETKTYAVGGVGPANFADWQAAGVTGFGIGSGIYKIGFTPEDVKTRAEEIVASYDAAYT</sequence>
<evidence type="ECO:0000256" key="4">
    <source>
        <dbReference type="ARBA" id="ARBA00023239"/>
    </source>
</evidence>
<comment type="caution">
    <text evidence="6">The sequence shown here is derived from an EMBL/GenBank/DDBJ whole genome shotgun (WGS) entry which is preliminary data.</text>
</comment>
<evidence type="ECO:0000256" key="1">
    <source>
        <dbReference type="ARBA" id="ARBA00004761"/>
    </source>
</evidence>
<dbReference type="PROSITE" id="PS00160">
    <property type="entry name" value="ALDOLASE_KDPG_KHG_2"/>
    <property type="match status" value="1"/>
</dbReference>
<dbReference type="NCBIfam" id="NF006600">
    <property type="entry name" value="PRK09140.1"/>
    <property type="match status" value="1"/>
</dbReference>
<evidence type="ECO:0000313" key="6">
    <source>
        <dbReference type="EMBL" id="NIZ59729.1"/>
    </source>
</evidence>
<accession>A0ABX0W2F9</accession>
<keyword evidence="7" id="KW-1185">Reference proteome</keyword>
<protein>
    <submittedName>
        <fullName evidence="6">2-dehydro-3-deoxy-6-phosphogalactonate aldolase</fullName>
        <ecNumber evidence="6">4.1.2.21</ecNumber>
    </submittedName>
</protein>
<keyword evidence="5" id="KW-0119">Carbohydrate metabolism</keyword>
<dbReference type="EMBL" id="QHLQ01000001">
    <property type="protein sequence ID" value="NIZ59729.1"/>
    <property type="molecule type" value="Genomic_DNA"/>
</dbReference>
<evidence type="ECO:0000256" key="5">
    <source>
        <dbReference type="ARBA" id="ARBA00023277"/>
    </source>
</evidence>
<evidence type="ECO:0000256" key="2">
    <source>
        <dbReference type="ARBA" id="ARBA00006906"/>
    </source>
</evidence>
<comment type="subunit">
    <text evidence="3">Homotrimer.</text>
</comment>
<dbReference type="InterPro" id="IPR031338">
    <property type="entry name" value="KDPG/KHG_AS_2"/>
</dbReference>
<gene>
    <name evidence="6" type="ORF">DL239_01935</name>
</gene>
<comment type="similarity">
    <text evidence="2">Belongs to the KHG/KDPG aldolase family.</text>
</comment>
<dbReference type="PANTHER" id="PTHR30246">
    <property type="entry name" value="2-KETO-3-DEOXY-6-PHOSPHOGLUCONATE ALDOLASE"/>
    <property type="match status" value="1"/>
</dbReference>
<keyword evidence="4 6" id="KW-0456">Lyase</keyword>
<dbReference type="EC" id="4.1.2.21" evidence="6"/>
<dbReference type="Gene3D" id="3.20.20.70">
    <property type="entry name" value="Aldolase class I"/>
    <property type="match status" value="1"/>
</dbReference>
<dbReference type="Pfam" id="PF01081">
    <property type="entry name" value="Aldolase"/>
    <property type="match status" value="1"/>
</dbReference>
<dbReference type="SUPFAM" id="SSF51569">
    <property type="entry name" value="Aldolase"/>
    <property type="match status" value="1"/>
</dbReference>
<dbReference type="CDD" id="cd00452">
    <property type="entry name" value="KDPG_aldolase"/>
    <property type="match status" value="1"/>
</dbReference>
<dbReference type="InterPro" id="IPR013785">
    <property type="entry name" value="Aldolase_TIM"/>
</dbReference>
<dbReference type="PANTHER" id="PTHR30246:SF1">
    <property type="entry name" value="2-DEHYDRO-3-DEOXY-6-PHOSPHOGALACTONATE ALDOLASE-RELATED"/>
    <property type="match status" value="1"/>
</dbReference>
<comment type="pathway">
    <text evidence="1">Carbohydrate acid metabolism.</text>
</comment>
<dbReference type="RefSeq" id="WP_167681684.1">
    <property type="nucleotide sequence ID" value="NZ_QHLQ01000001.1"/>
</dbReference>